<dbReference type="InterPro" id="IPR053288">
    <property type="entry name" value="TGD_Bridge_Protein"/>
</dbReference>
<reference evidence="1" key="1">
    <citation type="submission" date="2022-08" db="EMBL/GenBank/DDBJ databases">
        <authorList>
            <person name="Gutierrez-Valencia J."/>
        </authorList>
    </citation>
    <scope>NUCLEOTIDE SEQUENCE</scope>
</reference>
<feature type="non-terminal residue" evidence="1">
    <location>
        <position position="1"/>
    </location>
</feature>
<gene>
    <name evidence="1" type="ORF">LITE_LOCUS21065</name>
</gene>
<dbReference type="PANTHER" id="PTHR34201">
    <property type="entry name" value="GLYCINE-RICH PROTEIN"/>
    <property type="match status" value="1"/>
</dbReference>
<accession>A0AAV0KY26</accession>
<organism evidence="1 2">
    <name type="scientific">Linum tenue</name>
    <dbReference type="NCBI Taxonomy" id="586396"/>
    <lineage>
        <taxon>Eukaryota</taxon>
        <taxon>Viridiplantae</taxon>
        <taxon>Streptophyta</taxon>
        <taxon>Embryophyta</taxon>
        <taxon>Tracheophyta</taxon>
        <taxon>Spermatophyta</taxon>
        <taxon>Magnoliopsida</taxon>
        <taxon>eudicotyledons</taxon>
        <taxon>Gunneridae</taxon>
        <taxon>Pentapetalae</taxon>
        <taxon>rosids</taxon>
        <taxon>fabids</taxon>
        <taxon>Malpighiales</taxon>
        <taxon>Linaceae</taxon>
        <taxon>Linum</taxon>
    </lineage>
</organism>
<dbReference type="AlphaFoldDB" id="A0AAV0KY26"/>
<evidence type="ECO:0000313" key="2">
    <source>
        <dbReference type="Proteomes" id="UP001154282"/>
    </source>
</evidence>
<dbReference type="PANTHER" id="PTHR34201:SF1">
    <property type="entry name" value="GLYCINE-RICH PROTEIN"/>
    <property type="match status" value="1"/>
</dbReference>
<dbReference type="EMBL" id="CAMGYJ010000005">
    <property type="protein sequence ID" value="CAI0427103.1"/>
    <property type="molecule type" value="Genomic_DNA"/>
</dbReference>
<protein>
    <submittedName>
        <fullName evidence="1">Uncharacterized protein</fullName>
    </submittedName>
</protein>
<comment type="caution">
    <text evidence="1">The sequence shown here is derived from an EMBL/GenBank/DDBJ whole genome shotgun (WGS) entry which is preliminary data.</text>
</comment>
<sequence length="201" mass="21493">IEEKLKNLISFAFPFFICKEAKGGEQEPRKLVAEMNSFTGSDSDEEKGLLWKLPEVRVKDIGKVGPAFGFGAGCGVGFGVGLIGGFGIGPGIPGLQAGIGLGAGCGIGYGFGYGVGKGVAHDHNRRYSNVGNHFRGRSTLSTTQDEIGALLSEFAVKAERRVKAIARDWKRDELGALLSDFAVTAERIVKATSREIEKWTR</sequence>
<name>A0AAV0KY26_9ROSI</name>
<evidence type="ECO:0000313" key="1">
    <source>
        <dbReference type="EMBL" id="CAI0427103.1"/>
    </source>
</evidence>
<dbReference type="Proteomes" id="UP001154282">
    <property type="component" value="Unassembled WGS sequence"/>
</dbReference>
<keyword evidence="2" id="KW-1185">Reference proteome</keyword>
<proteinExistence type="predicted"/>